<evidence type="ECO:0000256" key="4">
    <source>
        <dbReference type="SAM" id="Phobius"/>
    </source>
</evidence>
<dbReference type="EMBL" id="CAXITT010000258">
    <property type="protein sequence ID" value="CAL1537321.1"/>
    <property type="molecule type" value="Genomic_DNA"/>
</dbReference>
<dbReference type="InterPro" id="IPR000483">
    <property type="entry name" value="Cys-rich_flank_reg_C"/>
</dbReference>
<evidence type="ECO:0000313" key="7">
    <source>
        <dbReference type="EMBL" id="CAL1537321.1"/>
    </source>
</evidence>
<feature type="transmembrane region" description="Helical" evidence="4">
    <location>
        <begin position="686"/>
        <end position="711"/>
    </location>
</feature>
<dbReference type="AlphaFoldDB" id="A0AAV2HT69"/>
<comment type="caution">
    <text evidence="7">The sequence shown here is derived from an EMBL/GenBank/DDBJ whole genome shotgun (WGS) entry which is preliminary data.</text>
</comment>
<name>A0AAV2HT69_LYMST</name>
<dbReference type="Pfam" id="PF13855">
    <property type="entry name" value="LRR_8"/>
    <property type="match status" value="3"/>
</dbReference>
<dbReference type="PANTHER" id="PTHR24369">
    <property type="entry name" value="ANTIGEN BSP, PUTATIVE-RELATED"/>
    <property type="match status" value="1"/>
</dbReference>
<accession>A0AAV2HT69</accession>
<sequence>MMLQVTVAVLLLLAVLHVTYSVERGFVYCPAYPCTCESKDGALIINCRNLYLSSLPKFLSFDGRVKELSLSYNSIRSLPARGFEGLHIEKLDLLDNAVTSVHEDAFLGLENSLASLSIQLYALEGLPTLALSRLKHLRSLHISGCKQQELYTELFRNLRNLEELQLIGCRIAHIQPGAFALLTNLKRLVLAGNSIRFQHIKEINSVENLTDLDLSSNDIQLLDNHAIAHLTRLRRLSLANNKMIYMAGGAFYNLDFSLEELDLHDNALNEEALKSLRYLKTVRHLDLSSNNISSLSGEEFIGLRYLTWLSLAHNDIAVVVQRSFAGIASSLVRLDVHANPLELIEPGAFSDFMKLEYLNLNNTYLGGTLKSETFSGLTETLNFIDLSRSEIISGDLEAISHLSSLNDIDLSFNRIDRVHLNLFKGLRRLVSADLSNNTISEFLSGSVSKINSSLRFLDLSRNRLHTITDCAFFVFKDLSEVRLEENPLSCNCSLSWLFRWLQLVSSGPNEWTNHWRCASASKGAPKKLFSELEFVDFKCVGSSAIEPSCLMLYNLPWRTETTARTTSPTTPASLHILSLNITHPNPVSLHVKWATRAGGITGGYRVVLKRCNDSFEIESVSVSPDTTSYTFSPFDRSIQQEACITMLDEDLTVVQTKCEGVNIAAPKTDMTSTKEEQLYTLIHGSFIPLLLIYIAGSMALAFIVACLVICVRKRRSKPVRIDPFYPGYPAWMDQRSSVSSLSLTPDPHLFNTFFFEELGGQEQRDYHAQSTLVSGVSAGGRTRAQSPLPRELPRDMPNIQISRRSSRTPSCVPACPYECATLNATTIPKHLAAEILAGRAEIDEEFYFHF</sequence>
<dbReference type="InterPro" id="IPR003591">
    <property type="entry name" value="Leu-rich_rpt_typical-subtyp"/>
</dbReference>
<dbReference type="Proteomes" id="UP001497497">
    <property type="component" value="Unassembled WGS sequence"/>
</dbReference>
<keyword evidence="3" id="KW-0677">Repeat</keyword>
<dbReference type="InterPro" id="IPR032675">
    <property type="entry name" value="LRR_dom_sf"/>
</dbReference>
<keyword evidence="4" id="KW-0812">Transmembrane</keyword>
<dbReference type="PANTHER" id="PTHR24369:SF210">
    <property type="entry name" value="CHAOPTIN-RELATED"/>
    <property type="match status" value="1"/>
</dbReference>
<evidence type="ECO:0000256" key="2">
    <source>
        <dbReference type="ARBA" id="ARBA00022729"/>
    </source>
</evidence>
<feature type="chain" id="PRO_5043651593" description="LRRCT domain-containing protein" evidence="5">
    <location>
        <begin position="22"/>
        <end position="850"/>
    </location>
</feature>
<dbReference type="SMART" id="SM00082">
    <property type="entry name" value="LRRCT"/>
    <property type="match status" value="1"/>
</dbReference>
<dbReference type="InterPro" id="IPR001611">
    <property type="entry name" value="Leu-rich_rpt"/>
</dbReference>
<feature type="domain" description="LRRCT" evidence="6">
    <location>
        <begin position="486"/>
        <end position="540"/>
    </location>
</feature>
<keyword evidence="4" id="KW-0472">Membrane</keyword>
<keyword evidence="2 5" id="KW-0732">Signal</keyword>
<dbReference type="InterPro" id="IPR050541">
    <property type="entry name" value="LRR_TM_domain-containing"/>
</dbReference>
<evidence type="ECO:0000313" key="8">
    <source>
        <dbReference type="Proteomes" id="UP001497497"/>
    </source>
</evidence>
<reference evidence="7 8" key="1">
    <citation type="submission" date="2024-04" db="EMBL/GenBank/DDBJ databases">
        <authorList>
            <consortium name="Genoscope - CEA"/>
            <person name="William W."/>
        </authorList>
    </citation>
    <scope>NUCLEOTIDE SEQUENCE [LARGE SCALE GENOMIC DNA]</scope>
</reference>
<evidence type="ECO:0000256" key="5">
    <source>
        <dbReference type="SAM" id="SignalP"/>
    </source>
</evidence>
<dbReference type="SMART" id="SM00369">
    <property type="entry name" value="LRR_TYP"/>
    <property type="match status" value="13"/>
</dbReference>
<dbReference type="PROSITE" id="PS51450">
    <property type="entry name" value="LRR"/>
    <property type="match status" value="2"/>
</dbReference>
<evidence type="ECO:0000256" key="1">
    <source>
        <dbReference type="ARBA" id="ARBA00022614"/>
    </source>
</evidence>
<dbReference type="GO" id="GO:0005886">
    <property type="term" value="C:plasma membrane"/>
    <property type="evidence" value="ECO:0007669"/>
    <property type="project" value="TreeGrafter"/>
</dbReference>
<feature type="signal peptide" evidence="5">
    <location>
        <begin position="1"/>
        <end position="21"/>
    </location>
</feature>
<keyword evidence="1" id="KW-0433">Leucine-rich repeat</keyword>
<keyword evidence="8" id="KW-1185">Reference proteome</keyword>
<organism evidence="7 8">
    <name type="scientific">Lymnaea stagnalis</name>
    <name type="common">Great pond snail</name>
    <name type="synonym">Helix stagnalis</name>
    <dbReference type="NCBI Taxonomy" id="6523"/>
    <lineage>
        <taxon>Eukaryota</taxon>
        <taxon>Metazoa</taxon>
        <taxon>Spiralia</taxon>
        <taxon>Lophotrochozoa</taxon>
        <taxon>Mollusca</taxon>
        <taxon>Gastropoda</taxon>
        <taxon>Heterobranchia</taxon>
        <taxon>Euthyneura</taxon>
        <taxon>Panpulmonata</taxon>
        <taxon>Hygrophila</taxon>
        <taxon>Lymnaeoidea</taxon>
        <taxon>Lymnaeidae</taxon>
        <taxon>Lymnaea</taxon>
    </lineage>
</organism>
<dbReference type="SMART" id="SM00365">
    <property type="entry name" value="LRR_SD22"/>
    <property type="match status" value="6"/>
</dbReference>
<keyword evidence="4" id="KW-1133">Transmembrane helix</keyword>
<protein>
    <recommendedName>
        <fullName evidence="6">LRRCT domain-containing protein</fullName>
    </recommendedName>
</protein>
<evidence type="ECO:0000259" key="6">
    <source>
        <dbReference type="SMART" id="SM00082"/>
    </source>
</evidence>
<evidence type="ECO:0000256" key="3">
    <source>
        <dbReference type="ARBA" id="ARBA00022737"/>
    </source>
</evidence>
<dbReference type="SUPFAM" id="SSF52058">
    <property type="entry name" value="L domain-like"/>
    <property type="match status" value="2"/>
</dbReference>
<gene>
    <name evidence="7" type="ORF">GSLYS_00011234001</name>
</gene>
<proteinExistence type="predicted"/>
<dbReference type="Gene3D" id="3.80.10.10">
    <property type="entry name" value="Ribonuclease Inhibitor"/>
    <property type="match status" value="3"/>
</dbReference>